<evidence type="ECO:0000313" key="8">
    <source>
        <dbReference type="Ensembl" id="ENSLLEP00000048012.1"/>
    </source>
</evidence>
<evidence type="ECO:0000259" key="7">
    <source>
        <dbReference type="Pfam" id="PF13916"/>
    </source>
</evidence>
<evidence type="ECO:0000256" key="3">
    <source>
        <dbReference type="ARBA" id="ARBA00022553"/>
    </source>
</evidence>
<feature type="compositionally biased region" description="Polar residues" evidence="5">
    <location>
        <begin position="234"/>
        <end position="268"/>
    </location>
</feature>
<gene>
    <name evidence="8" type="primary">TPRN</name>
</gene>
<dbReference type="InterPro" id="IPR026671">
    <property type="entry name" value="PPP1R18/Tprn"/>
</dbReference>
<dbReference type="Proteomes" id="UP000694569">
    <property type="component" value="Unplaced"/>
</dbReference>
<sequence>MAVSGRSWARPGLEAMPAWKLEVLERKRAKMGSAPPARDGSPKRGRPDEPLVLQDSLGPLNENPFMKKEKERRRRGPHHSPTRGPPQASPIRHLLDMYSNVPGIRTIRADNIIIIESDPTYFTRVAEIRASEVVIYETDPSEAGRVSRLLEKFNQGSGKPSRSRSWENLLDGDSRHHQPKPPVMPKPGATERQRQVPVNKTPRRGSKKETNSGAKNWAPKTEVDYGRPVGAPESSATKPDSSLNLFDRSFSSATPSQQKKVLASTSDNDSFEIRPAPKPDMKSIPENDIQAKALANIRMQSKNSFTFVPKKRQADSTDSPRENGIQYISSVHQEKTPETPSVPATNLQEDTVKSDIPVTNIDDLVNHEASVVPTDGKLESKGVGSPMPSYRPHASLSSVRNKAGNTFTVVPKRKPITEQEAFRTPVVEEEDDEDSRLKRKSDSNDAPYSELGALLKKRYPTVDEIQVIGGYLSLSKTCLSKNGSTGKKMKISFNEQKIQTTYEYPSESSLAEGESNEGSDSESEDELPPSPFLPRATFVNSSVHPNPTNSGNRGVMVWAPPYIQGVMVWAPPYIQGVRVCF</sequence>
<keyword evidence="2" id="KW-0963">Cytoplasm</keyword>
<evidence type="ECO:0000313" key="9">
    <source>
        <dbReference type="Proteomes" id="UP000694569"/>
    </source>
</evidence>
<dbReference type="InterPro" id="IPR025907">
    <property type="entry name" value="Phostensin/Taperin_PP1-bd_dom"/>
</dbReference>
<feature type="region of interest" description="Disordered" evidence="5">
    <location>
        <begin position="502"/>
        <end position="551"/>
    </location>
</feature>
<dbReference type="GO" id="GO:0003779">
    <property type="term" value="F:actin binding"/>
    <property type="evidence" value="ECO:0007669"/>
    <property type="project" value="UniProtKB-KW"/>
</dbReference>
<comment type="subcellular location">
    <subcellularLocation>
        <location evidence="1">Cytoplasm</location>
    </subcellularLocation>
</comment>
<dbReference type="Pfam" id="PF13914">
    <property type="entry name" value="Phostensin"/>
    <property type="match status" value="1"/>
</dbReference>
<feature type="compositionally biased region" description="Basic and acidic residues" evidence="5">
    <location>
        <begin position="40"/>
        <end position="49"/>
    </location>
</feature>
<feature type="compositionally biased region" description="Basic and acidic residues" evidence="5">
    <location>
        <begin position="271"/>
        <end position="284"/>
    </location>
</feature>
<reference evidence="8" key="2">
    <citation type="submission" date="2025-09" db="UniProtKB">
        <authorList>
            <consortium name="Ensembl"/>
        </authorList>
    </citation>
    <scope>IDENTIFICATION</scope>
</reference>
<protein>
    <submittedName>
        <fullName evidence="8">Taperin</fullName>
    </submittedName>
</protein>
<dbReference type="GeneTree" id="ENSGT00530000064035"/>
<name>A0A8C5WLV6_9ANUR</name>
<organism evidence="8 9">
    <name type="scientific">Leptobrachium leishanense</name>
    <name type="common">Leishan spiny toad</name>
    <dbReference type="NCBI Taxonomy" id="445787"/>
    <lineage>
        <taxon>Eukaryota</taxon>
        <taxon>Metazoa</taxon>
        <taxon>Chordata</taxon>
        <taxon>Craniata</taxon>
        <taxon>Vertebrata</taxon>
        <taxon>Euteleostomi</taxon>
        <taxon>Amphibia</taxon>
        <taxon>Batrachia</taxon>
        <taxon>Anura</taxon>
        <taxon>Pelobatoidea</taxon>
        <taxon>Megophryidae</taxon>
        <taxon>Leptobrachium</taxon>
    </lineage>
</organism>
<reference evidence="8" key="1">
    <citation type="submission" date="2025-08" db="UniProtKB">
        <authorList>
            <consortium name="Ensembl"/>
        </authorList>
    </citation>
    <scope>IDENTIFICATION</scope>
</reference>
<evidence type="ECO:0000256" key="2">
    <source>
        <dbReference type="ARBA" id="ARBA00022490"/>
    </source>
</evidence>
<dbReference type="AlphaFoldDB" id="A0A8C5WLV6"/>
<dbReference type="InterPro" id="IPR025903">
    <property type="entry name" value="Phostensin/Taperin_N_dom"/>
</dbReference>
<dbReference type="Ensembl" id="ENSLLET00000049895.1">
    <property type="protein sequence ID" value="ENSLLEP00000048012.1"/>
    <property type="gene ID" value="ENSLLEG00000030301.1"/>
</dbReference>
<feature type="compositionally biased region" description="Acidic residues" evidence="5">
    <location>
        <begin position="514"/>
        <end position="527"/>
    </location>
</feature>
<feature type="region of interest" description="Disordered" evidence="5">
    <location>
        <begin position="375"/>
        <end position="396"/>
    </location>
</feature>
<keyword evidence="4" id="KW-0009">Actin-binding</keyword>
<keyword evidence="9" id="KW-1185">Reference proteome</keyword>
<feature type="compositionally biased region" description="Basic residues" evidence="5">
    <location>
        <begin position="70"/>
        <end position="81"/>
    </location>
</feature>
<keyword evidence="3" id="KW-0597">Phosphoprotein</keyword>
<feature type="compositionally biased region" description="Polar residues" evidence="5">
    <location>
        <begin position="538"/>
        <end position="551"/>
    </location>
</feature>
<dbReference type="OrthoDB" id="9945184at2759"/>
<evidence type="ECO:0000256" key="5">
    <source>
        <dbReference type="SAM" id="MobiDB-lite"/>
    </source>
</evidence>
<feature type="region of interest" description="Disordered" evidence="5">
    <location>
        <begin position="147"/>
        <end position="284"/>
    </location>
</feature>
<feature type="region of interest" description="Disordered" evidence="5">
    <location>
        <begin position="419"/>
        <end position="447"/>
    </location>
</feature>
<feature type="region of interest" description="Disordered" evidence="5">
    <location>
        <begin position="27"/>
        <end position="91"/>
    </location>
</feature>
<accession>A0A8C5WLV6</accession>
<dbReference type="PANTHER" id="PTHR21685:SF1">
    <property type="entry name" value="TAPERIN"/>
    <property type="match status" value="1"/>
</dbReference>
<proteinExistence type="predicted"/>
<dbReference type="GO" id="GO:0005737">
    <property type="term" value="C:cytoplasm"/>
    <property type="evidence" value="ECO:0007669"/>
    <property type="project" value="UniProtKB-SubCell"/>
</dbReference>
<dbReference type="GO" id="GO:0019902">
    <property type="term" value="F:phosphatase binding"/>
    <property type="evidence" value="ECO:0007669"/>
    <property type="project" value="InterPro"/>
</dbReference>
<dbReference type="Pfam" id="PF13916">
    <property type="entry name" value="Phostensin_N"/>
    <property type="match status" value="1"/>
</dbReference>
<evidence type="ECO:0000256" key="1">
    <source>
        <dbReference type="ARBA" id="ARBA00004496"/>
    </source>
</evidence>
<feature type="domain" description="Phostensin/Taperin PP1-binding" evidence="6">
    <location>
        <begin position="382"/>
        <end position="510"/>
    </location>
</feature>
<evidence type="ECO:0000259" key="6">
    <source>
        <dbReference type="Pfam" id="PF13914"/>
    </source>
</evidence>
<dbReference type="PANTHER" id="PTHR21685">
    <property type="entry name" value="TON-B BOX DOMAIN"/>
    <property type="match status" value="1"/>
</dbReference>
<evidence type="ECO:0000256" key="4">
    <source>
        <dbReference type="ARBA" id="ARBA00023203"/>
    </source>
</evidence>
<feature type="domain" description="Phostensin/Taperin N-terminal" evidence="7">
    <location>
        <begin position="15"/>
        <end position="102"/>
    </location>
</feature>